<reference evidence="3" key="1">
    <citation type="journal article" date="2019" name="Int. J. Syst. Evol. Microbiol.">
        <title>The Global Catalogue of Microorganisms (GCM) 10K type strain sequencing project: providing services to taxonomists for standard genome sequencing and annotation.</title>
        <authorList>
            <consortium name="The Broad Institute Genomics Platform"/>
            <consortium name="The Broad Institute Genome Sequencing Center for Infectious Disease"/>
            <person name="Wu L."/>
            <person name="Ma J."/>
        </authorList>
    </citation>
    <scope>NUCLEOTIDE SEQUENCE [LARGE SCALE GENOMIC DNA]</scope>
    <source>
        <strain evidence="3">JCM 17924</strain>
    </source>
</reference>
<keyword evidence="1" id="KW-1133">Transmembrane helix</keyword>
<gene>
    <name evidence="2" type="ORF">GCM10023186_00470</name>
</gene>
<dbReference type="Proteomes" id="UP001500454">
    <property type="component" value="Unassembled WGS sequence"/>
</dbReference>
<name>A0ABP8IU11_9BACT</name>
<accession>A0ABP8IU11</accession>
<keyword evidence="1" id="KW-0812">Transmembrane</keyword>
<proteinExistence type="predicted"/>
<keyword evidence="3" id="KW-1185">Reference proteome</keyword>
<evidence type="ECO:0000313" key="3">
    <source>
        <dbReference type="Proteomes" id="UP001500454"/>
    </source>
</evidence>
<dbReference type="EMBL" id="BAABHA010000001">
    <property type="protein sequence ID" value="GAA4371720.1"/>
    <property type="molecule type" value="Genomic_DNA"/>
</dbReference>
<evidence type="ECO:0000256" key="1">
    <source>
        <dbReference type="SAM" id="Phobius"/>
    </source>
</evidence>
<comment type="caution">
    <text evidence="2">The sequence shown here is derived from an EMBL/GenBank/DDBJ whole genome shotgun (WGS) entry which is preliminary data.</text>
</comment>
<keyword evidence="1" id="KW-0472">Membrane</keyword>
<sequence>MRIPRIIWLGILLLIGGAALTGLVHWLNQPIHPVLFRSYSDNFAGMWGLTLYRDGGFDEYLPSSNRSGRFQLSGDTIMLHYDDASAQAQSAAYYIDRPKQKIYALRREASHWVPDAKRSDWSQIQLDSLR</sequence>
<organism evidence="2 3">
    <name type="scientific">Hymenobacter koreensis</name>
    <dbReference type="NCBI Taxonomy" id="1084523"/>
    <lineage>
        <taxon>Bacteria</taxon>
        <taxon>Pseudomonadati</taxon>
        <taxon>Bacteroidota</taxon>
        <taxon>Cytophagia</taxon>
        <taxon>Cytophagales</taxon>
        <taxon>Hymenobacteraceae</taxon>
        <taxon>Hymenobacter</taxon>
    </lineage>
</organism>
<dbReference type="RefSeq" id="WP_345220293.1">
    <property type="nucleotide sequence ID" value="NZ_BAABHA010000001.1"/>
</dbReference>
<evidence type="ECO:0000313" key="2">
    <source>
        <dbReference type="EMBL" id="GAA4371720.1"/>
    </source>
</evidence>
<protein>
    <submittedName>
        <fullName evidence="2">Uncharacterized protein</fullName>
    </submittedName>
</protein>
<feature type="transmembrane region" description="Helical" evidence="1">
    <location>
        <begin position="6"/>
        <end position="27"/>
    </location>
</feature>